<dbReference type="PANTHER" id="PTHR43133:SF46">
    <property type="entry name" value="RNA POLYMERASE SIGMA-70 FACTOR ECF SUBFAMILY"/>
    <property type="match status" value="1"/>
</dbReference>
<name>A0ABS6BH22_9SPHN</name>
<evidence type="ECO:0000313" key="6">
    <source>
        <dbReference type="EMBL" id="MBU3077597.1"/>
    </source>
</evidence>
<feature type="domain" description="RNA polymerase sigma-70 region 2" evidence="4">
    <location>
        <begin position="11"/>
        <end position="76"/>
    </location>
</feature>
<dbReference type="RefSeq" id="WP_216322296.1">
    <property type="nucleotide sequence ID" value="NZ_JAHKRT010000003.1"/>
</dbReference>
<protein>
    <submittedName>
        <fullName evidence="6">RNA polymerase sigma factor</fullName>
    </submittedName>
</protein>
<reference evidence="6 7" key="1">
    <citation type="submission" date="2021-06" db="EMBL/GenBank/DDBJ databases">
        <title>Sphingomonas sp. XMGL2, whole genome shotgun sequencing project.</title>
        <authorList>
            <person name="Zhao G."/>
            <person name="Shen L."/>
        </authorList>
    </citation>
    <scope>NUCLEOTIDE SEQUENCE [LARGE SCALE GENOMIC DNA]</scope>
    <source>
        <strain evidence="6 7">XMGL2</strain>
    </source>
</reference>
<dbReference type="Pfam" id="PF08281">
    <property type="entry name" value="Sigma70_r4_2"/>
    <property type="match status" value="1"/>
</dbReference>
<evidence type="ECO:0000256" key="1">
    <source>
        <dbReference type="ARBA" id="ARBA00023015"/>
    </source>
</evidence>
<evidence type="ECO:0000259" key="4">
    <source>
        <dbReference type="Pfam" id="PF04542"/>
    </source>
</evidence>
<proteinExistence type="predicted"/>
<accession>A0ABS6BH22</accession>
<evidence type="ECO:0000259" key="5">
    <source>
        <dbReference type="Pfam" id="PF08281"/>
    </source>
</evidence>
<organism evidence="6 7">
    <name type="scientific">Sphingomonas quercus</name>
    <dbReference type="NCBI Taxonomy" id="2842451"/>
    <lineage>
        <taxon>Bacteria</taxon>
        <taxon>Pseudomonadati</taxon>
        <taxon>Pseudomonadota</taxon>
        <taxon>Alphaproteobacteria</taxon>
        <taxon>Sphingomonadales</taxon>
        <taxon>Sphingomonadaceae</taxon>
        <taxon>Sphingomonas</taxon>
    </lineage>
</organism>
<evidence type="ECO:0000256" key="2">
    <source>
        <dbReference type="ARBA" id="ARBA00023082"/>
    </source>
</evidence>
<evidence type="ECO:0000256" key="3">
    <source>
        <dbReference type="ARBA" id="ARBA00023163"/>
    </source>
</evidence>
<sequence>MRLETYEWSGYRVDLLRYLGRRVDDAAVREDIVQEAIVRLLVYREKPNTPIANVTALLRRISLDLTRDYFRRAGRRQFVALTDDLPCSQPAIHQRIEQRQLLAIVAALVKAMPRLRREVFFRRRVEGQSSKQVAEALGISPAAVDTHIARAVLDLHMAIEKIEKRGGPIRD</sequence>
<dbReference type="EMBL" id="JAHKRT010000003">
    <property type="protein sequence ID" value="MBU3077597.1"/>
    <property type="molecule type" value="Genomic_DNA"/>
</dbReference>
<dbReference type="InterPro" id="IPR039425">
    <property type="entry name" value="RNA_pol_sigma-70-like"/>
</dbReference>
<dbReference type="InterPro" id="IPR013249">
    <property type="entry name" value="RNA_pol_sigma70_r4_t2"/>
</dbReference>
<feature type="domain" description="RNA polymerase sigma factor 70 region 4 type 2" evidence="5">
    <location>
        <begin position="104"/>
        <end position="154"/>
    </location>
</feature>
<comment type="caution">
    <text evidence="6">The sequence shown here is derived from an EMBL/GenBank/DDBJ whole genome shotgun (WGS) entry which is preliminary data.</text>
</comment>
<dbReference type="InterPro" id="IPR007627">
    <property type="entry name" value="RNA_pol_sigma70_r2"/>
</dbReference>
<keyword evidence="7" id="KW-1185">Reference proteome</keyword>
<evidence type="ECO:0000313" key="7">
    <source>
        <dbReference type="Proteomes" id="UP000776276"/>
    </source>
</evidence>
<keyword evidence="1" id="KW-0805">Transcription regulation</keyword>
<dbReference type="InterPro" id="IPR014284">
    <property type="entry name" value="RNA_pol_sigma-70_dom"/>
</dbReference>
<gene>
    <name evidence="6" type="ORF">KOF26_06915</name>
</gene>
<dbReference type="Pfam" id="PF04542">
    <property type="entry name" value="Sigma70_r2"/>
    <property type="match status" value="1"/>
</dbReference>
<dbReference type="Proteomes" id="UP000776276">
    <property type="component" value="Unassembled WGS sequence"/>
</dbReference>
<keyword evidence="2" id="KW-0731">Sigma factor</keyword>
<dbReference type="NCBIfam" id="TIGR02937">
    <property type="entry name" value="sigma70-ECF"/>
    <property type="match status" value="1"/>
</dbReference>
<keyword evidence="3" id="KW-0804">Transcription</keyword>
<dbReference type="PANTHER" id="PTHR43133">
    <property type="entry name" value="RNA POLYMERASE ECF-TYPE SIGMA FACTO"/>
    <property type="match status" value="1"/>
</dbReference>